<dbReference type="RefSeq" id="WP_090965311.1">
    <property type="nucleotide sequence ID" value="NZ_FOOA01000017.1"/>
</dbReference>
<dbReference type="SMART" id="SM00487">
    <property type="entry name" value="DEXDc"/>
    <property type="match status" value="1"/>
</dbReference>
<name>A0A7W6FVK1_9HYPH</name>
<feature type="domain" description="Helicase ATP-binding" evidence="2">
    <location>
        <begin position="47"/>
        <end position="198"/>
    </location>
</feature>
<dbReference type="InterPro" id="IPR014001">
    <property type="entry name" value="Helicase_ATP-bd"/>
</dbReference>
<reference evidence="4 5" key="1">
    <citation type="submission" date="2020-08" db="EMBL/GenBank/DDBJ databases">
        <title>Genomic Encyclopedia of Type Strains, Phase IV (KMG-IV): sequencing the most valuable type-strain genomes for metagenomic binning, comparative biology and taxonomic classification.</title>
        <authorList>
            <person name="Goeker M."/>
        </authorList>
    </citation>
    <scope>NUCLEOTIDE SEQUENCE [LARGE SCALE GENOMIC DNA]</scope>
    <source>
        <strain evidence="4 5">DSM 25024</strain>
    </source>
</reference>
<feature type="compositionally biased region" description="Basic and acidic residues" evidence="1">
    <location>
        <begin position="847"/>
        <end position="864"/>
    </location>
</feature>
<dbReference type="OrthoDB" id="9814088at2"/>
<evidence type="ECO:0000259" key="2">
    <source>
        <dbReference type="PROSITE" id="PS51192"/>
    </source>
</evidence>
<dbReference type="InterPro" id="IPR038718">
    <property type="entry name" value="SNF2-like_sf"/>
</dbReference>
<keyword evidence="4" id="KW-0378">Hydrolase</keyword>
<sequence>MSSLDPYAAMVHGLQGLRRRVERELALLGAMGVAADPLPHQIANVCRLLDAPELRHLLADGVGLGKTIQTLMLLNALRLQDSSHRTLLVVPDHLANQWLQELTTRGHSRASFLDDEAGDRPVDDPVRLIKPSALGAYLEDGPERYDLLVLDEPQSFTVAQRDALARARPFPQFLALTASPELGRPDMLQWFMSMLEPLRPGTQIDPLRAIRDDESRAVSDIAAGADGTMAFERDAFGRRICRWSRTDWPDYMPRRDYVRADVPPFARETALADTARRLLSKVHDGDATSRARALHRVGRAAREALASLPAGLHAPAENGDPEVGDSRLDALLDRMASLRGEASDARILIVAGDNDTVARLERILPSYLKEATEGDRRLRVGRLSRGEQNASDVEGAIRRNVDGVGGFVRGDDDILLLGDWAESGLNLHHGCENLVFYSCPWNVRSIDQLVGRLDRLRSGSGRAAETGRGQGRIGIHVITWAGSPEADIVDGLEQLGIFERPLPPMSVERAGTIDALLADLASGRRKTEALSELARMNHDGTGELERSLLASFDPYTPEAARELYGRMVYRAPLSGTLAPAREISRGREAEEAGLAAWLEMLGASRLIDYRRGLRDSLVENARYSTAWYGDLASADGVGERPFVLERFERRREGDRRATPYTGMEAFLIHRRHIADPPLRTAADREGKSYPLCFLDHGDPLHEQLCEAMIGCAERVFARDHIPVVSVRYPPGHRALEDRRELLVTVAARRSMLPYENVGALDAILSGVDPRDAPYLRRRARASLRADERWFSRIAPLRFVVEGIVFDLATDGLERVTIRHVEAVLDPRAENGRVRARSALKPSNSTKRLQEAARRRRDRAADMRVHPPSAADTKQRTVLVEEEWRRAEAETRSRAARRRAEASNDHRQARISEARALRIEKEAAAVAAIAAMRLDRLRSEPVEGTATVWQLILQISSDD</sequence>
<dbReference type="InterPro" id="IPR027417">
    <property type="entry name" value="P-loop_NTPase"/>
</dbReference>
<dbReference type="InterPro" id="IPR001650">
    <property type="entry name" value="Helicase_C-like"/>
</dbReference>
<dbReference type="InterPro" id="IPR000330">
    <property type="entry name" value="SNF2_N"/>
</dbReference>
<feature type="domain" description="Helicase C-terminal" evidence="3">
    <location>
        <begin position="330"/>
        <end position="496"/>
    </location>
</feature>
<accession>A0A7W6FVK1</accession>
<gene>
    <name evidence="4" type="ORF">GGR05_003396</name>
</gene>
<dbReference type="EC" id="3.6.4.-" evidence="4"/>
<evidence type="ECO:0000313" key="4">
    <source>
        <dbReference type="EMBL" id="MBB3937231.1"/>
    </source>
</evidence>
<dbReference type="AlphaFoldDB" id="A0A7W6FVK1"/>
<dbReference type="CDD" id="cd18785">
    <property type="entry name" value="SF2_C"/>
    <property type="match status" value="1"/>
</dbReference>
<evidence type="ECO:0000259" key="3">
    <source>
        <dbReference type="PROSITE" id="PS51194"/>
    </source>
</evidence>
<protein>
    <submittedName>
        <fullName evidence="4">ATP-dependent helicase HepA</fullName>
        <ecNumber evidence="4">3.6.4.-</ecNumber>
    </submittedName>
</protein>
<proteinExistence type="predicted"/>
<dbReference type="Gene3D" id="3.40.50.300">
    <property type="entry name" value="P-loop containing nucleotide triphosphate hydrolases"/>
    <property type="match status" value="1"/>
</dbReference>
<dbReference type="EMBL" id="JACIDO010000007">
    <property type="protein sequence ID" value="MBB3937231.1"/>
    <property type="molecule type" value="Genomic_DNA"/>
</dbReference>
<dbReference type="GO" id="GO:0005524">
    <property type="term" value="F:ATP binding"/>
    <property type="evidence" value="ECO:0007669"/>
    <property type="project" value="InterPro"/>
</dbReference>
<dbReference type="SUPFAM" id="SSF52540">
    <property type="entry name" value="P-loop containing nucleoside triphosphate hydrolases"/>
    <property type="match status" value="2"/>
</dbReference>
<feature type="region of interest" description="Disordered" evidence="1">
    <location>
        <begin position="837"/>
        <end position="874"/>
    </location>
</feature>
<evidence type="ECO:0000313" key="5">
    <source>
        <dbReference type="Proteomes" id="UP000531216"/>
    </source>
</evidence>
<keyword evidence="4" id="KW-0347">Helicase</keyword>
<dbReference type="Gene3D" id="3.40.50.10810">
    <property type="entry name" value="Tandem AAA-ATPase domain"/>
    <property type="match status" value="1"/>
</dbReference>
<comment type="caution">
    <text evidence="4">The sequence shown here is derived from an EMBL/GenBank/DDBJ whole genome shotgun (WGS) entry which is preliminary data.</text>
</comment>
<organism evidence="4 5">
    <name type="scientific">Aureimonas phyllosphaerae</name>
    <dbReference type="NCBI Taxonomy" id="1166078"/>
    <lineage>
        <taxon>Bacteria</taxon>
        <taxon>Pseudomonadati</taxon>
        <taxon>Pseudomonadota</taxon>
        <taxon>Alphaproteobacteria</taxon>
        <taxon>Hyphomicrobiales</taxon>
        <taxon>Aurantimonadaceae</taxon>
        <taxon>Aureimonas</taxon>
    </lineage>
</organism>
<keyword evidence="4" id="KW-0547">Nucleotide-binding</keyword>
<dbReference type="GO" id="GO:0004386">
    <property type="term" value="F:helicase activity"/>
    <property type="evidence" value="ECO:0007669"/>
    <property type="project" value="UniProtKB-KW"/>
</dbReference>
<dbReference type="GO" id="GO:0016787">
    <property type="term" value="F:hydrolase activity"/>
    <property type="evidence" value="ECO:0007669"/>
    <property type="project" value="UniProtKB-KW"/>
</dbReference>
<dbReference type="PROSITE" id="PS51194">
    <property type="entry name" value="HELICASE_CTER"/>
    <property type="match status" value="1"/>
</dbReference>
<evidence type="ECO:0000256" key="1">
    <source>
        <dbReference type="SAM" id="MobiDB-lite"/>
    </source>
</evidence>
<dbReference type="Proteomes" id="UP000531216">
    <property type="component" value="Unassembled WGS sequence"/>
</dbReference>
<dbReference type="Pfam" id="PF00176">
    <property type="entry name" value="SNF2-rel_dom"/>
    <property type="match status" value="1"/>
</dbReference>
<keyword evidence="4" id="KW-0067">ATP-binding</keyword>
<keyword evidence="5" id="KW-1185">Reference proteome</keyword>
<dbReference type="PROSITE" id="PS51192">
    <property type="entry name" value="HELICASE_ATP_BIND_1"/>
    <property type="match status" value="1"/>
</dbReference>